<dbReference type="Pfam" id="PF01203">
    <property type="entry name" value="T2SSN"/>
    <property type="match status" value="1"/>
</dbReference>
<evidence type="ECO:0000256" key="10">
    <source>
        <dbReference type="ARBA" id="ARBA00030772"/>
    </source>
</evidence>
<evidence type="ECO:0000256" key="7">
    <source>
        <dbReference type="ARBA" id="ARBA00022692"/>
    </source>
</evidence>
<proteinExistence type="inferred from homology"/>
<evidence type="ECO:0000256" key="5">
    <source>
        <dbReference type="ARBA" id="ARBA00022475"/>
    </source>
</evidence>
<sequence length="242" mass="26200">MMRFKPTLSRPQKWIAALVFAASFLLQTPARLIGLALPSAVKLHDVSGSFWNGKAAALGLGGLIVQEQLEWNFQPGRLLAGALVWDIRGRFGDHASQLRLTLAPERIEADGVRIALPIEPFAAMVPQLKSMPLGGVLTIEAARLDRRTSLTARLDAQQVFSPLAGSGALGNYRADIGNDGNASHWQLTTISGRLQLRGQGTLERTGMPHGQLSFETQSDIPGISALLGTLPRKDGNQFQWSF</sequence>
<evidence type="ECO:0000256" key="1">
    <source>
        <dbReference type="ARBA" id="ARBA00004533"/>
    </source>
</evidence>
<keyword evidence="9" id="KW-0472">Membrane</keyword>
<evidence type="ECO:0000256" key="8">
    <source>
        <dbReference type="ARBA" id="ARBA00022927"/>
    </source>
</evidence>
<evidence type="ECO:0000256" key="3">
    <source>
        <dbReference type="ARBA" id="ARBA00021563"/>
    </source>
</evidence>
<dbReference type="InterPro" id="IPR022792">
    <property type="entry name" value="T2SS_protein-GspN"/>
</dbReference>
<keyword evidence="12" id="KW-1185">Reference proteome</keyword>
<dbReference type="OrthoDB" id="8584757at2"/>
<evidence type="ECO:0000256" key="2">
    <source>
        <dbReference type="ARBA" id="ARBA00007208"/>
    </source>
</evidence>
<evidence type="ECO:0000256" key="6">
    <source>
        <dbReference type="ARBA" id="ARBA00022519"/>
    </source>
</evidence>
<organism evidence="11 12">
    <name type="scientific">Propionivibrio dicarboxylicus</name>
    <dbReference type="NCBI Taxonomy" id="83767"/>
    <lineage>
        <taxon>Bacteria</taxon>
        <taxon>Pseudomonadati</taxon>
        <taxon>Pseudomonadota</taxon>
        <taxon>Betaproteobacteria</taxon>
        <taxon>Rhodocyclales</taxon>
        <taxon>Rhodocyclaceae</taxon>
        <taxon>Propionivibrio</taxon>
    </lineage>
</organism>
<keyword evidence="5" id="KW-1003">Cell membrane</keyword>
<gene>
    <name evidence="11" type="ORF">SAMN05660652_01421</name>
</gene>
<accession>A0A1G8ALI6</accession>
<reference evidence="11 12" key="1">
    <citation type="submission" date="2016-10" db="EMBL/GenBank/DDBJ databases">
        <authorList>
            <person name="de Groot N.N."/>
        </authorList>
    </citation>
    <scope>NUCLEOTIDE SEQUENCE [LARGE SCALE GENOMIC DNA]</scope>
    <source>
        <strain evidence="11 12">DSM 5885</strain>
    </source>
</reference>
<evidence type="ECO:0000313" key="12">
    <source>
        <dbReference type="Proteomes" id="UP000198607"/>
    </source>
</evidence>
<evidence type="ECO:0000313" key="11">
    <source>
        <dbReference type="EMBL" id="SDH21636.1"/>
    </source>
</evidence>
<comment type="subcellular location">
    <subcellularLocation>
        <location evidence="1">Cell inner membrane</location>
    </subcellularLocation>
</comment>
<dbReference type="GO" id="GO:0005886">
    <property type="term" value="C:plasma membrane"/>
    <property type="evidence" value="ECO:0007669"/>
    <property type="project" value="UniProtKB-SubCell"/>
</dbReference>
<dbReference type="STRING" id="83767.SAMN05660652_01421"/>
<evidence type="ECO:0000256" key="4">
    <source>
        <dbReference type="ARBA" id="ARBA00022448"/>
    </source>
</evidence>
<dbReference type="AlphaFoldDB" id="A0A1G8ALI6"/>
<comment type="similarity">
    <text evidence="2">Belongs to the GSP N family.</text>
</comment>
<dbReference type="RefSeq" id="WP_091935937.1">
    <property type="nucleotide sequence ID" value="NZ_FNCY01000004.1"/>
</dbReference>
<protein>
    <recommendedName>
        <fullName evidence="3">Type II secretion system protein N</fullName>
    </recommendedName>
    <alternativeName>
        <fullName evidence="10">General secretion pathway protein N</fullName>
    </alternativeName>
</protein>
<evidence type="ECO:0000256" key="9">
    <source>
        <dbReference type="ARBA" id="ARBA00023136"/>
    </source>
</evidence>
<keyword evidence="6" id="KW-0997">Cell inner membrane</keyword>
<dbReference type="GO" id="GO:0015627">
    <property type="term" value="C:type II protein secretion system complex"/>
    <property type="evidence" value="ECO:0007669"/>
    <property type="project" value="InterPro"/>
</dbReference>
<name>A0A1G8ALI6_9RHOO</name>
<dbReference type="EMBL" id="FNCY01000004">
    <property type="protein sequence ID" value="SDH21636.1"/>
    <property type="molecule type" value="Genomic_DNA"/>
</dbReference>
<keyword evidence="4" id="KW-0813">Transport</keyword>
<keyword evidence="7" id="KW-0812">Transmembrane</keyword>
<dbReference type="GO" id="GO:0015628">
    <property type="term" value="P:protein secretion by the type II secretion system"/>
    <property type="evidence" value="ECO:0007669"/>
    <property type="project" value="InterPro"/>
</dbReference>
<dbReference type="Proteomes" id="UP000198607">
    <property type="component" value="Unassembled WGS sequence"/>
</dbReference>
<keyword evidence="8" id="KW-0653">Protein transport</keyword>